<dbReference type="EMBL" id="GBXM01079511">
    <property type="protein sequence ID" value="JAH29066.1"/>
    <property type="molecule type" value="Transcribed_RNA"/>
</dbReference>
<accession>A0A0E9RIS9</accession>
<dbReference type="AlphaFoldDB" id="A0A0E9RIS9"/>
<sequence length="55" mass="6327">MYNAEKNDKWKRESLSSACCLVRLKSGRCLLAECYLGITLHCVTYTVYICVCLFI</sequence>
<evidence type="ECO:0000313" key="1">
    <source>
        <dbReference type="EMBL" id="JAH29066.1"/>
    </source>
</evidence>
<name>A0A0E9RIS9_ANGAN</name>
<reference evidence="1" key="1">
    <citation type="submission" date="2014-11" db="EMBL/GenBank/DDBJ databases">
        <authorList>
            <person name="Amaro Gonzalez C."/>
        </authorList>
    </citation>
    <scope>NUCLEOTIDE SEQUENCE</scope>
</reference>
<protein>
    <submittedName>
        <fullName evidence="1">Uncharacterized protein</fullName>
    </submittedName>
</protein>
<organism evidence="1">
    <name type="scientific">Anguilla anguilla</name>
    <name type="common">European freshwater eel</name>
    <name type="synonym">Muraena anguilla</name>
    <dbReference type="NCBI Taxonomy" id="7936"/>
    <lineage>
        <taxon>Eukaryota</taxon>
        <taxon>Metazoa</taxon>
        <taxon>Chordata</taxon>
        <taxon>Craniata</taxon>
        <taxon>Vertebrata</taxon>
        <taxon>Euteleostomi</taxon>
        <taxon>Actinopterygii</taxon>
        <taxon>Neopterygii</taxon>
        <taxon>Teleostei</taxon>
        <taxon>Anguilliformes</taxon>
        <taxon>Anguillidae</taxon>
        <taxon>Anguilla</taxon>
    </lineage>
</organism>
<reference evidence="1" key="2">
    <citation type="journal article" date="2015" name="Fish Shellfish Immunol.">
        <title>Early steps in the European eel (Anguilla anguilla)-Vibrio vulnificus interaction in the gills: Role of the RtxA13 toxin.</title>
        <authorList>
            <person name="Callol A."/>
            <person name="Pajuelo D."/>
            <person name="Ebbesson L."/>
            <person name="Teles M."/>
            <person name="MacKenzie S."/>
            <person name="Amaro C."/>
        </authorList>
    </citation>
    <scope>NUCLEOTIDE SEQUENCE</scope>
</reference>
<proteinExistence type="predicted"/>